<name>A0AA37MLM4_XYLRU</name>
<evidence type="ECO:0008006" key="4">
    <source>
        <dbReference type="Google" id="ProtNLM"/>
    </source>
</evidence>
<dbReference type="EMBL" id="BPTT01000001">
    <property type="protein sequence ID" value="GJG33921.1"/>
    <property type="molecule type" value="Genomic_DNA"/>
</dbReference>
<dbReference type="AlphaFoldDB" id="A0AA37MLM4"/>
<evidence type="ECO:0000313" key="3">
    <source>
        <dbReference type="Proteomes" id="UP000887097"/>
    </source>
</evidence>
<dbReference type="Proteomes" id="UP000887097">
    <property type="component" value="Unassembled WGS sequence"/>
</dbReference>
<organism evidence="2 3">
    <name type="scientific">Xylanibacter ruminicola</name>
    <name type="common">Prevotella ruminicola</name>
    <dbReference type="NCBI Taxonomy" id="839"/>
    <lineage>
        <taxon>Bacteria</taxon>
        <taxon>Pseudomonadati</taxon>
        <taxon>Bacteroidota</taxon>
        <taxon>Bacteroidia</taxon>
        <taxon>Bacteroidales</taxon>
        <taxon>Prevotellaceae</taxon>
        <taxon>Xylanibacter</taxon>
    </lineage>
</organism>
<protein>
    <recommendedName>
        <fullName evidence="4">VirE N-terminal domain-containing protein</fullName>
    </recommendedName>
</protein>
<evidence type="ECO:0000256" key="1">
    <source>
        <dbReference type="SAM" id="MobiDB-lite"/>
    </source>
</evidence>
<dbReference type="GeneID" id="41344866"/>
<dbReference type="RefSeq" id="WP_041385938.1">
    <property type="nucleotide sequence ID" value="NZ_BPTT01000001.1"/>
</dbReference>
<proteinExistence type="predicted"/>
<accession>A0AA37MLM4</accession>
<sequence length="217" mass="24399">MSVHVIYIKDGAKMMRPVLTREEYLALRNGGEQQQLVARIRNGEETLKHKLLQMNYSCLPNEDGSLKGSTRMSTTVGMDIDHLTPDEMPAVRERILGKKDELGLKMMEESARGGGYHLVFARRPELSQEENLKWASELISVAYDSGAKDITRVFFTTTEAELLYLDDAIFEEAEQVDTVIQCDSSKTSVTSRDRGQGQSHPVTGTSPQSRQRTKEKS</sequence>
<evidence type="ECO:0000313" key="2">
    <source>
        <dbReference type="EMBL" id="GJG33921.1"/>
    </source>
</evidence>
<feature type="compositionally biased region" description="Polar residues" evidence="1">
    <location>
        <begin position="182"/>
        <end position="210"/>
    </location>
</feature>
<comment type="caution">
    <text evidence="2">The sequence shown here is derived from an EMBL/GenBank/DDBJ whole genome shotgun (WGS) entry which is preliminary data.</text>
</comment>
<gene>
    <name evidence="2" type="ORF">PRMUPPPA20_20300</name>
</gene>
<feature type="region of interest" description="Disordered" evidence="1">
    <location>
        <begin position="182"/>
        <end position="217"/>
    </location>
</feature>
<reference evidence="2" key="1">
    <citation type="submission" date="2021-08" db="EMBL/GenBank/DDBJ databases">
        <title>Prevotella lacticifex sp. nov., isolated from rumen of cow.</title>
        <authorList>
            <person name="Shinkai T."/>
            <person name="Ikeyama N."/>
            <person name="Kumagai M."/>
            <person name="Ohmori H."/>
            <person name="Sakamoto M."/>
            <person name="Ohkuma M."/>
            <person name="Mitsumori M."/>
        </authorList>
    </citation>
    <scope>NUCLEOTIDE SEQUENCE</scope>
    <source>
        <strain evidence="2">JCM 8259</strain>
    </source>
</reference>